<dbReference type="Proteomes" id="UP000008370">
    <property type="component" value="Unassembled WGS sequence"/>
</dbReference>
<organism evidence="2 3">
    <name type="scientific">Phanerochaete carnosa (strain HHB-10118-sp)</name>
    <name type="common">White-rot fungus</name>
    <name type="synonym">Peniophora carnosa</name>
    <dbReference type="NCBI Taxonomy" id="650164"/>
    <lineage>
        <taxon>Eukaryota</taxon>
        <taxon>Fungi</taxon>
        <taxon>Dikarya</taxon>
        <taxon>Basidiomycota</taxon>
        <taxon>Agaricomycotina</taxon>
        <taxon>Agaricomycetes</taxon>
        <taxon>Polyporales</taxon>
        <taxon>Phanerochaetaceae</taxon>
        <taxon>Phanerochaete</taxon>
    </lineage>
</organism>
<evidence type="ECO:0000313" key="3">
    <source>
        <dbReference type="Proteomes" id="UP000008370"/>
    </source>
</evidence>
<dbReference type="GeneID" id="18911030"/>
<dbReference type="GO" id="GO:0019856">
    <property type="term" value="P:pyrimidine nucleobase biosynthetic process"/>
    <property type="evidence" value="ECO:0007669"/>
    <property type="project" value="TreeGrafter"/>
</dbReference>
<protein>
    <recommendedName>
        <fullName evidence="1">CTP synthase N-terminal domain-containing protein</fullName>
    </recommendedName>
</protein>
<feature type="domain" description="CTP synthase N-terminal" evidence="1">
    <location>
        <begin position="230"/>
        <end position="287"/>
    </location>
</feature>
<evidence type="ECO:0000313" key="2">
    <source>
        <dbReference type="EMBL" id="EKM57213.1"/>
    </source>
</evidence>
<dbReference type="STRING" id="650164.K5W051"/>
<dbReference type="GO" id="GO:0042802">
    <property type="term" value="F:identical protein binding"/>
    <property type="evidence" value="ECO:0007669"/>
    <property type="project" value="TreeGrafter"/>
</dbReference>
<reference evidence="2 3" key="1">
    <citation type="journal article" date="2012" name="BMC Genomics">
        <title>Comparative genomics of the white-rot fungi, Phanerochaete carnosa and P. chrysosporium, to elucidate the genetic basis of the distinct wood types they colonize.</title>
        <authorList>
            <person name="Suzuki H."/>
            <person name="MacDonald J."/>
            <person name="Syed K."/>
            <person name="Salamov A."/>
            <person name="Hori C."/>
            <person name="Aerts A."/>
            <person name="Henrissat B."/>
            <person name="Wiebenga A."/>
            <person name="vanKuyk P.A."/>
            <person name="Barry K."/>
            <person name="Lindquist E."/>
            <person name="LaButti K."/>
            <person name="Lapidus A."/>
            <person name="Lucas S."/>
            <person name="Coutinho P."/>
            <person name="Gong Y."/>
            <person name="Samejima M."/>
            <person name="Mahadevan R."/>
            <person name="Abou-Zaid M."/>
            <person name="de Vries R.P."/>
            <person name="Igarashi K."/>
            <person name="Yadav J.S."/>
            <person name="Grigoriev I.V."/>
            <person name="Master E.R."/>
        </authorList>
    </citation>
    <scope>NUCLEOTIDE SEQUENCE [LARGE SCALE GENOMIC DNA]</scope>
    <source>
        <strain evidence="2 3">HHB-10118-sp</strain>
    </source>
</reference>
<gene>
    <name evidence="2" type="ORF">PHACADRAFT_194779</name>
</gene>
<dbReference type="Gene3D" id="3.40.50.300">
    <property type="entry name" value="P-loop containing nucleotide triphosphate hydrolases"/>
    <property type="match status" value="1"/>
</dbReference>
<name>K5W051_PHACS</name>
<proteinExistence type="predicted"/>
<dbReference type="AlphaFoldDB" id="K5W051"/>
<dbReference type="GO" id="GO:0097268">
    <property type="term" value="C:cytoophidium"/>
    <property type="evidence" value="ECO:0007669"/>
    <property type="project" value="TreeGrafter"/>
</dbReference>
<dbReference type="SUPFAM" id="SSF52540">
    <property type="entry name" value="P-loop containing nucleoside triphosphate hydrolases"/>
    <property type="match status" value="1"/>
</dbReference>
<accession>K5W051</accession>
<dbReference type="InParanoid" id="K5W051"/>
<evidence type="ECO:0000259" key="1">
    <source>
        <dbReference type="Pfam" id="PF06418"/>
    </source>
</evidence>
<keyword evidence="3" id="KW-1185">Reference proteome</keyword>
<dbReference type="Pfam" id="PF06418">
    <property type="entry name" value="CTP_synth_N"/>
    <property type="match status" value="1"/>
</dbReference>
<dbReference type="PANTHER" id="PTHR11550:SF0">
    <property type="entry name" value="CTP SYNTHASE-RELATED"/>
    <property type="match status" value="1"/>
</dbReference>
<dbReference type="EMBL" id="JH930471">
    <property type="protein sequence ID" value="EKM57213.1"/>
    <property type="molecule type" value="Genomic_DNA"/>
</dbReference>
<dbReference type="GO" id="GO:0003883">
    <property type="term" value="F:CTP synthase activity"/>
    <property type="evidence" value="ECO:0007669"/>
    <property type="project" value="InterPro"/>
</dbReference>
<dbReference type="HOGENOM" id="CLU_970124_0_0_1"/>
<dbReference type="InterPro" id="IPR027417">
    <property type="entry name" value="P-loop_NTPase"/>
</dbReference>
<dbReference type="InterPro" id="IPR004468">
    <property type="entry name" value="CTP_synthase"/>
</dbReference>
<dbReference type="GO" id="GO:0005737">
    <property type="term" value="C:cytoplasm"/>
    <property type="evidence" value="ECO:0007669"/>
    <property type="project" value="TreeGrafter"/>
</dbReference>
<dbReference type="KEGG" id="pco:PHACADRAFT_194779"/>
<dbReference type="RefSeq" id="XP_007395034.1">
    <property type="nucleotide sequence ID" value="XM_007394972.1"/>
</dbReference>
<dbReference type="GO" id="GO:0006241">
    <property type="term" value="P:CTP biosynthetic process"/>
    <property type="evidence" value="ECO:0007669"/>
    <property type="project" value="TreeGrafter"/>
</dbReference>
<dbReference type="InterPro" id="IPR017456">
    <property type="entry name" value="CTP_synthase_N"/>
</dbReference>
<sequence>MGYGHSKWALETRDTSSVLAMSSWLQDRLDKHRRPPLVYGQWLCPAGPDSHITNVVGMALVDHVARSTAPAALHPLLTLRYHFRVLRPTFSDSPLALSLHGYDTERHDTLLPLLHFVLDDLATSIKALELSGANMWKLIVPHVQQTNAWATNAGGQITSRGAGNFEKRAFTRKSRCVLRFGSCFPPFSFRNTAQMKYIFVSGLASGIRKDVIASSSGLPVRTAGPKATTIERRGDYHGKTIQTVPHVTNAIEDRVNSRISASWDAFKLGGTVSDIKSAAFIKAMRQF</sequence>
<dbReference type="PANTHER" id="PTHR11550">
    <property type="entry name" value="CTP SYNTHASE"/>
    <property type="match status" value="1"/>
</dbReference>